<dbReference type="EMBL" id="JBHRTP010000071">
    <property type="protein sequence ID" value="MFC3110182.1"/>
    <property type="molecule type" value="Genomic_DNA"/>
</dbReference>
<dbReference type="PROSITE" id="PS00409">
    <property type="entry name" value="PROKAR_NTER_METHYL"/>
    <property type="match status" value="1"/>
</dbReference>
<comment type="caution">
    <text evidence="3">The sequence shown here is derived from an EMBL/GenBank/DDBJ whole genome shotgun (WGS) entry which is preliminary data.</text>
</comment>
<feature type="transmembrane region" description="Helical" evidence="1">
    <location>
        <begin position="21"/>
        <end position="43"/>
    </location>
</feature>
<dbReference type="InterPro" id="IPR012902">
    <property type="entry name" value="N_methyl_site"/>
</dbReference>
<organism evidence="3 4">
    <name type="scientific">Undibacterium arcticum</name>
    <dbReference type="NCBI Taxonomy" id="1762892"/>
    <lineage>
        <taxon>Bacteria</taxon>
        <taxon>Pseudomonadati</taxon>
        <taxon>Pseudomonadota</taxon>
        <taxon>Betaproteobacteria</taxon>
        <taxon>Burkholderiales</taxon>
        <taxon>Oxalobacteraceae</taxon>
        <taxon>Undibacterium</taxon>
    </lineage>
</organism>
<name>A0ABV7F5G7_9BURK</name>
<evidence type="ECO:0000259" key="2">
    <source>
        <dbReference type="Pfam" id="PF08805"/>
    </source>
</evidence>
<dbReference type="SUPFAM" id="SSF54523">
    <property type="entry name" value="Pili subunits"/>
    <property type="match status" value="1"/>
</dbReference>
<sequence>MKMSQIKVKQFKSLPRQKGVTLIELVVGAVIVALALAALVGVINALRGDGKTSAEIDRLNLGFEKALGYLATSQDTSAISNDIVIRNGGVAADAISMPSTIKTKFGGTTVYAPASLNSPNDAVSATQTNIDEKNCLNYVKAQGASFARTTVNGQVVKDVTDTVVKDAALSAACANTAAGNTVEFVRLKS</sequence>
<proteinExistence type="predicted"/>
<dbReference type="NCBIfam" id="TIGR02532">
    <property type="entry name" value="IV_pilin_GFxxxE"/>
    <property type="match status" value="1"/>
</dbReference>
<reference evidence="4" key="1">
    <citation type="journal article" date="2019" name="Int. J. Syst. Evol. Microbiol.">
        <title>The Global Catalogue of Microorganisms (GCM) 10K type strain sequencing project: providing services to taxonomists for standard genome sequencing and annotation.</title>
        <authorList>
            <consortium name="The Broad Institute Genomics Platform"/>
            <consortium name="The Broad Institute Genome Sequencing Center for Infectious Disease"/>
            <person name="Wu L."/>
            <person name="Ma J."/>
        </authorList>
    </citation>
    <scope>NUCLEOTIDE SEQUENCE [LARGE SCALE GENOMIC DNA]</scope>
    <source>
        <strain evidence="4">KCTC 42986</strain>
    </source>
</reference>
<evidence type="ECO:0000313" key="4">
    <source>
        <dbReference type="Proteomes" id="UP001595530"/>
    </source>
</evidence>
<dbReference type="InterPro" id="IPR014911">
    <property type="entry name" value="PilS_N"/>
</dbReference>
<keyword evidence="1" id="KW-0472">Membrane</keyword>
<evidence type="ECO:0000313" key="3">
    <source>
        <dbReference type="EMBL" id="MFC3110182.1"/>
    </source>
</evidence>
<dbReference type="Pfam" id="PF07963">
    <property type="entry name" value="N_methyl"/>
    <property type="match status" value="1"/>
</dbReference>
<evidence type="ECO:0000256" key="1">
    <source>
        <dbReference type="SAM" id="Phobius"/>
    </source>
</evidence>
<feature type="domain" description="Type 4 secretion system PilS N-terminal" evidence="2">
    <location>
        <begin position="77"/>
        <end position="185"/>
    </location>
</feature>
<gene>
    <name evidence="3" type="ORF">ACFOFO_19825</name>
</gene>
<protein>
    <submittedName>
        <fullName evidence="3">Type 4 pilus major pilin</fullName>
    </submittedName>
</protein>
<keyword evidence="1" id="KW-1133">Transmembrane helix</keyword>
<dbReference type="InterPro" id="IPR045584">
    <property type="entry name" value="Pilin-like"/>
</dbReference>
<keyword evidence="4" id="KW-1185">Reference proteome</keyword>
<dbReference type="Gene3D" id="3.30.1690.10">
    <property type="entry name" value="TcpA-like pilin"/>
    <property type="match status" value="1"/>
</dbReference>
<dbReference type="Pfam" id="PF08805">
    <property type="entry name" value="PilS"/>
    <property type="match status" value="1"/>
</dbReference>
<dbReference type="RefSeq" id="WP_390328546.1">
    <property type="nucleotide sequence ID" value="NZ_JBHRTP010000071.1"/>
</dbReference>
<keyword evidence="1" id="KW-0812">Transmembrane</keyword>
<dbReference type="Proteomes" id="UP001595530">
    <property type="component" value="Unassembled WGS sequence"/>
</dbReference>
<accession>A0ABV7F5G7</accession>